<proteinExistence type="inferred from homology"/>
<evidence type="ECO:0000313" key="17">
    <source>
        <dbReference type="EMBL" id="RVT82889.1"/>
    </source>
</evidence>
<keyword evidence="18" id="KW-1185">Reference proteome</keyword>
<dbReference type="InterPro" id="IPR037066">
    <property type="entry name" value="Plug_dom_sf"/>
</dbReference>
<feature type="domain" description="TonB-dependent receptor-like beta-barrel" evidence="15">
    <location>
        <begin position="335"/>
        <end position="758"/>
    </location>
</feature>
<evidence type="ECO:0000256" key="4">
    <source>
        <dbReference type="ARBA" id="ARBA00022452"/>
    </source>
</evidence>
<dbReference type="InterPro" id="IPR036942">
    <property type="entry name" value="Beta-barrel_TonB_sf"/>
</dbReference>
<keyword evidence="11 12" id="KW-0998">Cell outer membrane</keyword>
<evidence type="ECO:0000256" key="2">
    <source>
        <dbReference type="ARBA" id="ARBA00009810"/>
    </source>
</evidence>
<dbReference type="InterPro" id="IPR012910">
    <property type="entry name" value="Plug_dom"/>
</dbReference>
<dbReference type="PANTHER" id="PTHR30069:SF53">
    <property type="entry name" value="COLICIN I RECEPTOR-RELATED"/>
    <property type="match status" value="1"/>
</dbReference>
<evidence type="ECO:0000256" key="3">
    <source>
        <dbReference type="ARBA" id="ARBA00022448"/>
    </source>
</evidence>
<name>A0A3S2VBR3_9BURK</name>
<dbReference type="PANTHER" id="PTHR30069">
    <property type="entry name" value="TONB-DEPENDENT OUTER MEMBRANE RECEPTOR"/>
    <property type="match status" value="1"/>
</dbReference>
<dbReference type="AlphaFoldDB" id="A0A3S2VBR3"/>
<evidence type="ECO:0000256" key="7">
    <source>
        <dbReference type="ARBA" id="ARBA00023065"/>
    </source>
</evidence>
<evidence type="ECO:0000259" key="16">
    <source>
        <dbReference type="Pfam" id="PF07715"/>
    </source>
</evidence>
<gene>
    <name evidence="17" type="ORF">EOD73_15080</name>
</gene>
<keyword evidence="10 17" id="KW-0675">Receptor</keyword>
<comment type="subcellular location">
    <subcellularLocation>
        <location evidence="1 12">Cell outer membrane</location>
        <topology evidence="1 12">Multi-pass membrane protein</topology>
    </subcellularLocation>
</comment>
<organism evidence="17 18">
    <name type="scientific">Inhella crocodyli</name>
    <dbReference type="NCBI Taxonomy" id="2499851"/>
    <lineage>
        <taxon>Bacteria</taxon>
        <taxon>Pseudomonadati</taxon>
        <taxon>Pseudomonadota</taxon>
        <taxon>Betaproteobacteria</taxon>
        <taxon>Burkholderiales</taxon>
        <taxon>Sphaerotilaceae</taxon>
        <taxon>Inhella</taxon>
    </lineage>
</organism>
<dbReference type="Pfam" id="PF00593">
    <property type="entry name" value="TonB_dep_Rec_b-barrel"/>
    <property type="match status" value="1"/>
</dbReference>
<evidence type="ECO:0000256" key="12">
    <source>
        <dbReference type="PROSITE-ProRule" id="PRU01360"/>
    </source>
</evidence>
<evidence type="ECO:0000256" key="13">
    <source>
        <dbReference type="RuleBase" id="RU003357"/>
    </source>
</evidence>
<evidence type="ECO:0000256" key="8">
    <source>
        <dbReference type="ARBA" id="ARBA00023077"/>
    </source>
</evidence>
<dbReference type="PROSITE" id="PS52016">
    <property type="entry name" value="TONB_DEPENDENT_REC_3"/>
    <property type="match status" value="1"/>
</dbReference>
<feature type="domain" description="TonB-dependent receptor plug" evidence="16">
    <location>
        <begin position="61"/>
        <end position="173"/>
    </location>
</feature>
<comment type="caution">
    <text evidence="17">The sequence shown here is derived from an EMBL/GenBank/DDBJ whole genome shotgun (WGS) entry which is preliminary data.</text>
</comment>
<evidence type="ECO:0000256" key="5">
    <source>
        <dbReference type="ARBA" id="ARBA00022692"/>
    </source>
</evidence>
<dbReference type="InterPro" id="IPR000531">
    <property type="entry name" value="Beta-barrel_TonB"/>
</dbReference>
<comment type="similarity">
    <text evidence="2 12 13">Belongs to the TonB-dependent receptor family.</text>
</comment>
<dbReference type="InterPro" id="IPR039426">
    <property type="entry name" value="TonB-dep_rcpt-like"/>
</dbReference>
<keyword evidence="6 14" id="KW-0732">Signal</keyword>
<dbReference type="SUPFAM" id="SSF56935">
    <property type="entry name" value="Porins"/>
    <property type="match status" value="1"/>
</dbReference>
<dbReference type="GO" id="GO:0015344">
    <property type="term" value="F:siderophore uptake transmembrane transporter activity"/>
    <property type="evidence" value="ECO:0007669"/>
    <property type="project" value="TreeGrafter"/>
</dbReference>
<keyword evidence="9 12" id="KW-0472">Membrane</keyword>
<dbReference type="OrthoDB" id="9760620at2"/>
<evidence type="ECO:0000256" key="10">
    <source>
        <dbReference type="ARBA" id="ARBA00023170"/>
    </source>
</evidence>
<evidence type="ECO:0000256" key="6">
    <source>
        <dbReference type="ARBA" id="ARBA00022729"/>
    </source>
</evidence>
<keyword evidence="3 12" id="KW-0813">Transport</keyword>
<dbReference type="GO" id="GO:0009279">
    <property type="term" value="C:cell outer membrane"/>
    <property type="evidence" value="ECO:0007669"/>
    <property type="project" value="UniProtKB-SubCell"/>
</dbReference>
<keyword evidence="5 12" id="KW-0812">Transmembrane</keyword>
<evidence type="ECO:0000259" key="15">
    <source>
        <dbReference type="Pfam" id="PF00593"/>
    </source>
</evidence>
<keyword evidence="7" id="KW-0406">Ion transport</keyword>
<feature type="chain" id="PRO_5018603683" evidence="14">
    <location>
        <begin position="25"/>
        <end position="782"/>
    </location>
</feature>
<dbReference type="Gene3D" id="2.170.130.10">
    <property type="entry name" value="TonB-dependent receptor, plug domain"/>
    <property type="match status" value="1"/>
</dbReference>
<sequence>MRLFLPLRTAFALTLCASAVAALAQEVALPNGEMPADDTRVEKLGTVTVTGGRVTTLPTTLPTTIEGIKAERIDRVINATDSADALKYFPSLLVRKRYIGDYDHAVLSTRASGTGNSARSLIYADGILLSNLLGNGASFTPRWGLVTPEEFARVDVLYGPFSAAYPGNSVGAVVDVITRMPERFEAHGKLTFAQQHFTLYRTDVTPKTKQGSVSLGDKWGDWSWWFNISRQDSQSHPLVYATRTPSTANPATGATVVTGAVAELNRFNQPWLLIGTTNHADTQQDHAKLKLAWQVAPGLKASVTLGLWDNTVARASEGWLTDASGARIELNPGNLPISGSRAVSLDGKGYSLTAADFGQTREKLQHVMHGVALRQATGGAFDWQLAASRYDYRQDQVRAWAPTTGAAFNPNAGRLTDQNGTGWNTLAARGTWRGLADHVVEFGLQREAAQLRNAVSNIAEWTAGVPSSAPVSRFEGNTSLTSLWAQDAVSLGEHWQAVLGLRGEQWSASRGLTANGAAVFQHPTRKVSALSPKFAIGWAFSDEGTLRLSTGRAVRFPTVSELFQGGVNASTGALTNGDPNLKPERSQTTDLSADWKLSVGTLRATVFHDATRDALYSQTNTTVTPNVTNIQNVDRIRTWGVELAAALNDAMVRGLDLSASVTFADSVITANAKFPASVGKWQPRVPRWRANAVASYRWDDALSTTLGLRYGGQQFNSLDNTDPNGARYQGASDFLVLDARIRVKVNPTWSAALGVDNLNNEVYWNFHPYPARTWVAELRFDL</sequence>
<evidence type="ECO:0000256" key="1">
    <source>
        <dbReference type="ARBA" id="ARBA00004571"/>
    </source>
</evidence>
<evidence type="ECO:0000256" key="11">
    <source>
        <dbReference type="ARBA" id="ARBA00023237"/>
    </source>
</evidence>
<keyword evidence="4 12" id="KW-1134">Transmembrane beta strand</keyword>
<dbReference type="Pfam" id="PF07715">
    <property type="entry name" value="Plug"/>
    <property type="match status" value="1"/>
</dbReference>
<evidence type="ECO:0000313" key="18">
    <source>
        <dbReference type="Proteomes" id="UP000288587"/>
    </source>
</evidence>
<keyword evidence="8 13" id="KW-0798">TonB box</keyword>
<dbReference type="GO" id="GO:0044718">
    <property type="term" value="P:siderophore transmembrane transport"/>
    <property type="evidence" value="ECO:0007669"/>
    <property type="project" value="TreeGrafter"/>
</dbReference>
<feature type="signal peptide" evidence="14">
    <location>
        <begin position="1"/>
        <end position="24"/>
    </location>
</feature>
<reference evidence="17 18" key="1">
    <citation type="submission" date="2019-01" db="EMBL/GenBank/DDBJ databases">
        <authorList>
            <person name="Chen W.-M."/>
        </authorList>
    </citation>
    <scope>NUCLEOTIDE SEQUENCE [LARGE SCALE GENOMIC DNA]</scope>
    <source>
        <strain evidence="17 18">CCP-18</strain>
    </source>
</reference>
<evidence type="ECO:0000256" key="9">
    <source>
        <dbReference type="ARBA" id="ARBA00023136"/>
    </source>
</evidence>
<evidence type="ECO:0000256" key="14">
    <source>
        <dbReference type="SAM" id="SignalP"/>
    </source>
</evidence>
<protein>
    <submittedName>
        <fullName evidence="17">TonB-dependent receptor</fullName>
    </submittedName>
</protein>
<dbReference type="EMBL" id="SACM01000005">
    <property type="protein sequence ID" value="RVT82889.1"/>
    <property type="molecule type" value="Genomic_DNA"/>
</dbReference>
<dbReference type="Gene3D" id="2.40.170.20">
    <property type="entry name" value="TonB-dependent receptor, beta-barrel domain"/>
    <property type="match status" value="1"/>
</dbReference>
<accession>A0A3S2VBR3</accession>
<dbReference type="Proteomes" id="UP000288587">
    <property type="component" value="Unassembled WGS sequence"/>
</dbReference>